<reference evidence="2" key="1">
    <citation type="submission" date="2006-10" db="EMBL/GenBank/DDBJ databases">
        <authorList>
            <person name="Heidelberg J."/>
            <person name="Sebastian Y."/>
        </authorList>
    </citation>
    <scope>NUCLEOTIDE SEQUENCE [LARGE SCALE GENOMIC DNA]</scope>
    <source>
        <strain evidence="2">EX25</strain>
    </source>
</reference>
<protein>
    <submittedName>
        <fullName evidence="1">Uncharacterized protein</fullName>
    </submittedName>
</protein>
<organism evidence="1 2">
    <name type="scientific">Vibrio antiquarius (strain Ex25)</name>
    <dbReference type="NCBI Taxonomy" id="150340"/>
    <lineage>
        <taxon>Bacteria</taxon>
        <taxon>Pseudomonadati</taxon>
        <taxon>Pseudomonadota</taxon>
        <taxon>Gammaproteobacteria</taxon>
        <taxon>Vibrionales</taxon>
        <taxon>Vibrionaceae</taxon>
        <taxon>Vibrio</taxon>
        <taxon>Vibrio diabolicus subgroup</taxon>
    </lineage>
</organism>
<name>A0ABM9WX00_VIBAE</name>
<accession>A0ABM9WX00</accession>
<sequence length="34" mass="3952">MTIYTAILNQIGSALCRKCIKKCWVFWKLACLCE</sequence>
<keyword evidence="2" id="KW-1185">Reference proteome</keyword>
<evidence type="ECO:0000313" key="1">
    <source>
        <dbReference type="EMBL" id="EDN57888.1"/>
    </source>
</evidence>
<gene>
    <name evidence="1" type="ORF">VEx25_1434</name>
</gene>
<dbReference type="Proteomes" id="UP000242664">
    <property type="component" value="Unassembled WGS sequence"/>
</dbReference>
<proteinExistence type="predicted"/>
<evidence type="ECO:0000313" key="2">
    <source>
        <dbReference type="Proteomes" id="UP000242664"/>
    </source>
</evidence>
<dbReference type="EMBL" id="DS267814">
    <property type="protein sequence ID" value="EDN57888.1"/>
    <property type="molecule type" value="Genomic_DNA"/>
</dbReference>